<sequence length="70" mass="7963">MTQCILLNSLENTAHFLKLALLYRHYLSRRSITDESLGDVVLEVLLYHLIRGHSAGNGSHNGEKNEESHF</sequence>
<accession>A0A7T8QSR9</accession>
<organism evidence="1 2">
    <name type="scientific">Caligus rogercresseyi</name>
    <name type="common">Sea louse</name>
    <dbReference type="NCBI Taxonomy" id="217165"/>
    <lineage>
        <taxon>Eukaryota</taxon>
        <taxon>Metazoa</taxon>
        <taxon>Ecdysozoa</taxon>
        <taxon>Arthropoda</taxon>
        <taxon>Crustacea</taxon>
        <taxon>Multicrustacea</taxon>
        <taxon>Hexanauplia</taxon>
        <taxon>Copepoda</taxon>
        <taxon>Siphonostomatoida</taxon>
        <taxon>Caligidae</taxon>
        <taxon>Caligus</taxon>
    </lineage>
</organism>
<name>A0A7T8QSR9_CALRO</name>
<protein>
    <submittedName>
        <fullName evidence="1">Uncharacterized protein</fullName>
    </submittedName>
</protein>
<evidence type="ECO:0000313" key="2">
    <source>
        <dbReference type="Proteomes" id="UP000595437"/>
    </source>
</evidence>
<evidence type="ECO:0000313" key="1">
    <source>
        <dbReference type="EMBL" id="QQP53690.1"/>
    </source>
</evidence>
<keyword evidence="2" id="KW-1185">Reference proteome</keyword>
<dbReference type="EMBL" id="CP045893">
    <property type="protein sequence ID" value="QQP53690.1"/>
    <property type="molecule type" value="Genomic_DNA"/>
</dbReference>
<dbReference type="Proteomes" id="UP000595437">
    <property type="component" value="Chromosome 4"/>
</dbReference>
<proteinExistence type="predicted"/>
<reference evidence="2" key="1">
    <citation type="submission" date="2021-01" db="EMBL/GenBank/DDBJ databases">
        <title>Caligus Genome Assembly.</title>
        <authorList>
            <person name="Gallardo-Escarate C."/>
        </authorList>
    </citation>
    <scope>NUCLEOTIDE SEQUENCE [LARGE SCALE GENOMIC DNA]</scope>
</reference>
<gene>
    <name evidence="1" type="ORF">FKW44_006252</name>
</gene>
<dbReference type="AlphaFoldDB" id="A0A7T8QSR9"/>